<protein>
    <recommendedName>
        <fullName evidence="3">NADP-dependent oxidoreductase domain-containing protein</fullName>
    </recommendedName>
</protein>
<reference evidence="4" key="1">
    <citation type="submission" date="2022-07" db="EMBL/GenBank/DDBJ databases">
        <title>Draft genome sequence of Zalerion maritima ATCC 34329, a (micro)plastics degrading marine fungus.</title>
        <authorList>
            <person name="Paco A."/>
            <person name="Goncalves M.F.M."/>
            <person name="Rocha-Santos T.A.P."/>
            <person name="Alves A."/>
        </authorList>
    </citation>
    <scope>NUCLEOTIDE SEQUENCE</scope>
    <source>
        <strain evidence="4">ATCC 34329</strain>
    </source>
</reference>
<dbReference type="Pfam" id="PF00248">
    <property type="entry name" value="Aldo_ket_red"/>
    <property type="match status" value="1"/>
</dbReference>
<dbReference type="Gene3D" id="3.20.20.100">
    <property type="entry name" value="NADP-dependent oxidoreductase domain"/>
    <property type="match status" value="1"/>
</dbReference>
<feature type="region of interest" description="Disordered" evidence="2">
    <location>
        <begin position="354"/>
        <end position="388"/>
    </location>
</feature>
<evidence type="ECO:0000256" key="1">
    <source>
        <dbReference type="ARBA" id="ARBA00023002"/>
    </source>
</evidence>
<dbReference type="SUPFAM" id="SSF51430">
    <property type="entry name" value="NAD(P)-linked oxidoreductase"/>
    <property type="match status" value="1"/>
</dbReference>
<keyword evidence="1" id="KW-0560">Oxidoreductase</keyword>
<dbReference type="InterPro" id="IPR044480">
    <property type="entry name" value="Ara2-like"/>
</dbReference>
<evidence type="ECO:0000313" key="5">
    <source>
        <dbReference type="Proteomes" id="UP001201980"/>
    </source>
</evidence>
<keyword evidence="5" id="KW-1185">Reference proteome</keyword>
<name>A0AAD5RKZ7_9PEZI</name>
<dbReference type="EMBL" id="JAKWBI020000329">
    <property type="protein sequence ID" value="KAJ2896485.1"/>
    <property type="molecule type" value="Genomic_DNA"/>
</dbReference>
<dbReference type="InterPro" id="IPR023210">
    <property type="entry name" value="NADP_OxRdtase_dom"/>
</dbReference>
<organism evidence="4 5">
    <name type="scientific">Zalerion maritima</name>
    <dbReference type="NCBI Taxonomy" id="339359"/>
    <lineage>
        <taxon>Eukaryota</taxon>
        <taxon>Fungi</taxon>
        <taxon>Dikarya</taxon>
        <taxon>Ascomycota</taxon>
        <taxon>Pezizomycotina</taxon>
        <taxon>Sordariomycetes</taxon>
        <taxon>Lulworthiomycetidae</taxon>
        <taxon>Lulworthiales</taxon>
        <taxon>Lulworthiaceae</taxon>
        <taxon>Zalerion</taxon>
    </lineage>
</organism>
<dbReference type="InterPro" id="IPR020471">
    <property type="entry name" value="AKR"/>
</dbReference>
<evidence type="ECO:0000313" key="4">
    <source>
        <dbReference type="EMBL" id="KAJ2896485.1"/>
    </source>
</evidence>
<evidence type="ECO:0000259" key="3">
    <source>
        <dbReference type="Pfam" id="PF00248"/>
    </source>
</evidence>
<feature type="domain" description="NADP-dependent oxidoreductase" evidence="3">
    <location>
        <begin position="18"/>
        <end position="323"/>
    </location>
</feature>
<gene>
    <name evidence="4" type="ORF">MKZ38_005473</name>
</gene>
<dbReference type="GO" id="GO:0070485">
    <property type="term" value="P:dehydro-D-arabinono-1,4-lactone biosynthetic process"/>
    <property type="evidence" value="ECO:0007669"/>
    <property type="project" value="TreeGrafter"/>
</dbReference>
<evidence type="ECO:0000256" key="2">
    <source>
        <dbReference type="SAM" id="MobiDB-lite"/>
    </source>
</evidence>
<dbReference type="PANTHER" id="PTHR42686">
    <property type="entry name" value="GH17980P-RELATED"/>
    <property type="match status" value="1"/>
</dbReference>
<sequence length="388" mass="42469">MATSNKSPRTPLSEVLPPLILGTATFNHQYVDDPHSMPSVQIVKRALALGVSAFDTSPYYGPSEVILGNALKTLHKVTKLAPNPLKREDYFLITKAGRIAGDEFDYSPEWIRYSVFRSLERLGTDHLDLVYTHDVEFVSFTEALAAVKELRKLRDEGYLKYVGISAYPLDVLCDLAEFIHKETGEPIDAAMSYGHFTVQNTTLATQGLARLKKAGVQVVPSASMLGLGLLSTRGIDAGPMKVWHPASTGLKEVMKTVVQAVQAEGGRMETVALAYALSQWGARGADLGSKVQGNSTGISVMGVSTVDELEETVRLWNESLSTDPEAAKKNQEAKAFVEEKLWPILGNWKDNSWDSPGPCFVNTRKPEDKGKVPDDGLVEKYEASKPNV</sequence>
<dbReference type="AlphaFoldDB" id="A0AAD5RKZ7"/>
<dbReference type="Proteomes" id="UP001201980">
    <property type="component" value="Unassembled WGS sequence"/>
</dbReference>
<dbReference type="CDD" id="cd19164">
    <property type="entry name" value="AKR_ARA2"/>
    <property type="match status" value="1"/>
</dbReference>
<proteinExistence type="predicted"/>
<comment type="caution">
    <text evidence="4">The sequence shown here is derived from an EMBL/GenBank/DDBJ whole genome shotgun (WGS) entry which is preliminary data.</text>
</comment>
<accession>A0AAD5RKZ7</accession>
<dbReference type="GO" id="GO:0045290">
    <property type="term" value="F:D-arabinose 1-dehydrogenase [NAD(P)+] activity"/>
    <property type="evidence" value="ECO:0007669"/>
    <property type="project" value="InterPro"/>
</dbReference>
<dbReference type="GO" id="GO:0005829">
    <property type="term" value="C:cytosol"/>
    <property type="evidence" value="ECO:0007669"/>
    <property type="project" value="TreeGrafter"/>
</dbReference>
<dbReference type="PANTHER" id="PTHR42686:SF1">
    <property type="entry name" value="GH17980P-RELATED"/>
    <property type="match status" value="1"/>
</dbReference>
<dbReference type="InterPro" id="IPR036812">
    <property type="entry name" value="NAD(P)_OxRdtase_dom_sf"/>
</dbReference>
<feature type="compositionally biased region" description="Basic and acidic residues" evidence="2">
    <location>
        <begin position="364"/>
        <end position="388"/>
    </location>
</feature>